<dbReference type="Proteomes" id="UP000276133">
    <property type="component" value="Unassembled WGS sequence"/>
</dbReference>
<accession>A0A3M7STJ2</accession>
<proteinExistence type="predicted"/>
<evidence type="ECO:0000313" key="1">
    <source>
        <dbReference type="EMBL" id="RNA38937.1"/>
    </source>
</evidence>
<protein>
    <submittedName>
        <fullName evidence="1">Uncharacterized protein</fullName>
    </submittedName>
</protein>
<reference evidence="1 2" key="1">
    <citation type="journal article" date="2018" name="Sci. Rep.">
        <title>Genomic signatures of local adaptation to the degree of environmental predictability in rotifers.</title>
        <authorList>
            <person name="Franch-Gras L."/>
            <person name="Hahn C."/>
            <person name="Garcia-Roger E.M."/>
            <person name="Carmona M.J."/>
            <person name="Serra M."/>
            <person name="Gomez A."/>
        </authorList>
    </citation>
    <scope>NUCLEOTIDE SEQUENCE [LARGE SCALE GENOMIC DNA]</scope>
    <source>
        <strain evidence="1">HYR1</strain>
    </source>
</reference>
<comment type="caution">
    <text evidence="1">The sequence shown here is derived from an EMBL/GenBank/DDBJ whole genome shotgun (WGS) entry which is preliminary data.</text>
</comment>
<keyword evidence="2" id="KW-1185">Reference proteome</keyword>
<organism evidence="1 2">
    <name type="scientific">Brachionus plicatilis</name>
    <name type="common">Marine rotifer</name>
    <name type="synonym">Brachionus muelleri</name>
    <dbReference type="NCBI Taxonomy" id="10195"/>
    <lineage>
        <taxon>Eukaryota</taxon>
        <taxon>Metazoa</taxon>
        <taxon>Spiralia</taxon>
        <taxon>Gnathifera</taxon>
        <taxon>Rotifera</taxon>
        <taxon>Eurotatoria</taxon>
        <taxon>Monogononta</taxon>
        <taxon>Pseudotrocha</taxon>
        <taxon>Ploima</taxon>
        <taxon>Brachionidae</taxon>
        <taxon>Brachionus</taxon>
    </lineage>
</organism>
<sequence>MKLCKKTKKNKQNQGKSNIPLRLSEQLILSHANTDKQKLLNYHQRYQLYCHKTDVRNKSPPNTIKWKFTLNSKFPMIQKSNTIVYPEAVMVPFINTSRTLRTVAKVVTFHIFKDFALIAVVVGQKVIRGLNFKESGIGIFHHKQIHQRGKEPKI</sequence>
<dbReference type="AlphaFoldDB" id="A0A3M7STJ2"/>
<evidence type="ECO:0000313" key="2">
    <source>
        <dbReference type="Proteomes" id="UP000276133"/>
    </source>
</evidence>
<gene>
    <name evidence="1" type="ORF">BpHYR1_008266</name>
</gene>
<name>A0A3M7STJ2_BRAPC</name>
<dbReference type="EMBL" id="REGN01000800">
    <property type="protein sequence ID" value="RNA38937.1"/>
    <property type="molecule type" value="Genomic_DNA"/>
</dbReference>